<dbReference type="EMBL" id="JAHWQX010000002">
    <property type="protein sequence ID" value="MBW3096881.1"/>
    <property type="molecule type" value="Genomic_DNA"/>
</dbReference>
<sequence length="261" mass="29960">MPTDQRSPVIAVLLAHQDDELGICETLFQATRSGKRCLIFYLTSGVAQSETAERRNRESQAVLEQLGVPQDQVFFCGDQLGISDGTLPAHMDIAYQAVHRRLSEEDGPLEQIVCHAWEGGHQDHDAVHVISVLLAERFNIVETSRQFSLYRAARSPLIPYLALSPLRMNGPALSLTVPRRRGLSHLAKMFTYRSQIKVMLLLFPSFAHRYLWQGREQLQPLQRQRINEPPTPWPALYERRRSCRYEELAAFTRQLVMKQRI</sequence>
<gene>
    <name evidence="1" type="ORF">KY465_06280</name>
</gene>
<keyword evidence="2" id="KW-1185">Reference proteome</keyword>
<name>A0ABS6WLN8_9HYPH</name>
<accession>A0ABS6WLN8</accession>
<dbReference type="Pfam" id="PF02585">
    <property type="entry name" value="PIG-L"/>
    <property type="match status" value="1"/>
</dbReference>
<dbReference type="Proteomes" id="UP001430804">
    <property type="component" value="Unassembled WGS sequence"/>
</dbReference>
<reference evidence="1" key="1">
    <citation type="submission" date="2021-07" db="EMBL/GenBank/DDBJ databases">
        <title>Pseudohoeflea marina sp. nov. a polyhydroxyalcanoate-producing bacterium.</title>
        <authorList>
            <person name="Zheng W."/>
            <person name="Yu S."/>
            <person name="Huang Y."/>
        </authorList>
    </citation>
    <scope>NUCLEOTIDE SEQUENCE</scope>
    <source>
        <strain evidence="1">DP4N28-3</strain>
    </source>
</reference>
<evidence type="ECO:0000313" key="1">
    <source>
        <dbReference type="EMBL" id="MBW3096881.1"/>
    </source>
</evidence>
<dbReference type="InterPro" id="IPR003737">
    <property type="entry name" value="GlcNAc_PI_deacetylase-related"/>
</dbReference>
<proteinExistence type="predicted"/>
<organism evidence="1 2">
    <name type="scientific">Pseudohoeflea coraliihabitans</name>
    <dbReference type="NCBI Taxonomy" id="2860393"/>
    <lineage>
        <taxon>Bacteria</taxon>
        <taxon>Pseudomonadati</taxon>
        <taxon>Pseudomonadota</taxon>
        <taxon>Alphaproteobacteria</taxon>
        <taxon>Hyphomicrobiales</taxon>
        <taxon>Rhizobiaceae</taxon>
        <taxon>Pseudohoeflea</taxon>
    </lineage>
</organism>
<protein>
    <submittedName>
        <fullName evidence="1">PIG-L family deacetylase</fullName>
    </submittedName>
</protein>
<evidence type="ECO:0000313" key="2">
    <source>
        <dbReference type="Proteomes" id="UP001430804"/>
    </source>
</evidence>
<dbReference type="RefSeq" id="WP_219200849.1">
    <property type="nucleotide sequence ID" value="NZ_JAHWQX010000002.1"/>
</dbReference>
<comment type="caution">
    <text evidence="1">The sequence shown here is derived from an EMBL/GenBank/DDBJ whole genome shotgun (WGS) entry which is preliminary data.</text>
</comment>